<dbReference type="InterPro" id="IPR036875">
    <property type="entry name" value="Znf_CCHC_sf"/>
</dbReference>
<accession>A0A6P4E837</accession>
<dbReference type="SMART" id="SM00343">
    <property type="entry name" value="ZnF_C2HC"/>
    <property type="match status" value="2"/>
</dbReference>
<organism evidence="3">
    <name type="scientific">Drosophila rhopaloa</name>
    <name type="common">Fruit fly</name>
    <dbReference type="NCBI Taxonomy" id="1041015"/>
    <lineage>
        <taxon>Eukaryota</taxon>
        <taxon>Metazoa</taxon>
        <taxon>Ecdysozoa</taxon>
        <taxon>Arthropoda</taxon>
        <taxon>Hexapoda</taxon>
        <taxon>Insecta</taxon>
        <taxon>Pterygota</taxon>
        <taxon>Neoptera</taxon>
        <taxon>Endopterygota</taxon>
        <taxon>Diptera</taxon>
        <taxon>Brachycera</taxon>
        <taxon>Muscomorpha</taxon>
        <taxon>Ephydroidea</taxon>
        <taxon>Drosophilidae</taxon>
        <taxon>Drosophila</taxon>
        <taxon>Sophophora</taxon>
    </lineage>
</organism>
<evidence type="ECO:0000313" key="3">
    <source>
        <dbReference type="RefSeq" id="XP_016971393.1"/>
    </source>
</evidence>
<dbReference type="Gene3D" id="4.10.60.10">
    <property type="entry name" value="Zinc finger, CCHC-type"/>
    <property type="match status" value="1"/>
</dbReference>
<keyword evidence="1" id="KW-0862">Zinc</keyword>
<protein>
    <submittedName>
        <fullName evidence="3">Uncharacterized protein LOC108039008</fullName>
    </submittedName>
</protein>
<dbReference type="GO" id="GO:0008270">
    <property type="term" value="F:zinc ion binding"/>
    <property type="evidence" value="ECO:0007669"/>
    <property type="project" value="UniProtKB-KW"/>
</dbReference>
<evidence type="ECO:0000256" key="1">
    <source>
        <dbReference type="PROSITE-ProRule" id="PRU00047"/>
    </source>
</evidence>
<dbReference type="GO" id="GO:0003676">
    <property type="term" value="F:nucleic acid binding"/>
    <property type="evidence" value="ECO:0007669"/>
    <property type="project" value="InterPro"/>
</dbReference>
<dbReference type="OrthoDB" id="8050546at2759"/>
<feature type="domain" description="CCHC-type" evidence="2">
    <location>
        <begin position="304"/>
        <end position="318"/>
    </location>
</feature>
<dbReference type="GeneID" id="108039008"/>
<gene>
    <name evidence="3" type="primary">LOC108039008</name>
</gene>
<dbReference type="InterPro" id="IPR001878">
    <property type="entry name" value="Znf_CCHC"/>
</dbReference>
<dbReference type="PROSITE" id="PS50158">
    <property type="entry name" value="ZF_CCHC"/>
    <property type="match status" value="1"/>
</dbReference>
<evidence type="ECO:0000259" key="2">
    <source>
        <dbReference type="PROSITE" id="PS50158"/>
    </source>
</evidence>
<sequence>MLYKDILKCTGEELLKLLEENEVHFDKTASIHQLRAAAKKLMMNREQEGGAKDEQDVISGGDSTVQKSTIRMHTSSQNFSPIQLGEHTGEQDLADVCQGLAELKSTLCEMEQNQIGKGMSGNFSRVDVADLMAVVEPFSGDDGIPVKLWIEEFETACVVLGVSPNRYWLYARRLLTGPAKAYFVYQAATEWEALRSEMIDVFGRKSSKMEICEQLKRRKQRNGETAFQYFITMCGLARQAELEDRDVIRHIVSGLNDKNGITSSLYFCESLSQLRRRLMEYDQIRLSMPNRNVGYAVASGQEMKCYNCRQPGHMIKDCNKPIRPPNSCFTCGAMDHQFRSCPKRATGKLQQTVAHLEEQQSVADILGKHLPC</sequence>
<dbReference type="Pfam" id="PF00098">
    <property type="entry name" value="zf-CCHC"/>
    <property type="match status" value="1"/>
</dbReference>
<keyword evidence="1" id="KW-0863">Zinc-finger</keyword>
<dbReference type="RefSeq" id="XP_016971393.1">
    <property type="nucleotide sequence ID" value="XM_017115904.1"/>
</dbReference>
<proteinExistence type="predicted"/>
<dbReference type="AlphaFoldDB" id="A0A6P4E837"/>
<keyword evidence="1" id="KW-0479">Metal-binding</keyword>
<reference evidence="3" key="1">
    <citation type="submission" date="2025-08" db="UniProtKB">
        <authorList>
            <consortium name="RefSeq"/>
        </authorList>
    </citation>
    <scope>IDENTIFICATION</scope>
</reference>
<dbReference type="RefSeq" id="XP_016971393.2">
    <property type="nucleotide sequence ID" value="XM_017115904.2"/>
</dbReference>
<dbReference type="SUPFAM" id="SSF57756">
    <property type="entry name" value="Retrovirus zinc finger-like domains"/>
    <property type="match status" value="1"/>
</dbReference>
<name>A0A6P4E837_DRORH</name>